<comment type="caution">
    <text evidence="2">The sequence shown here is derived from an EMBL/GenBank/DDBJ whole genome shotgun (WGS) entry which is preliminary data.</text>
</comment>
<organism evidence="2 3">
    <name type="scientific">Nephila pilipes</name>
    <name type="common">Giant wood spider</name>
    <name type="synonym">Nephila maculata</name>
    <dbReference type="NCBI Taxonomy" id="299642"/>
    <lineage>
        <taxon>Eukaryota</taxon>
        <taxon>Metazoa</taxon>
        <taxon>Ecdysozoa</taxon>
        <taxon>Arthropoda</taxon>
        <taxon>Chelicerata</taxon>
        <taxon>Arachnida</taxon>
        <taxon>Araneae</taxon>
        <taxon>Araneomorphae</taxon>
        <taxon>Entelegynae</taxon>
        <taxon>Araneoidea</taxon>
        <taxon>Nephilidae</taxon>
        <taxon>Nephila</taxon>
    </lineage>
</organism>
<accession>A0A8X6NNP1</accession>
<sequence length="105" mass="12086">MTEKSLSKTEAKLIKIHKRRECEEIFSCRENNEIIEVVKKEKKHRISQFENEPLQKGNLFYKQGFQRQSASPASGLERTTQNAASASSIVTRIGRVNKPPERLDL</sequence>
<feature type="compositionally biased region" description="Polar residues" evidence="1">
    <location>
        <begin position="70"/>
        <end position="90"/>
    </location>
</feature>
<feature type="region of interest" description="Disordered" evidence="1">
    <location>
        <begin position="70"/>
        <end position="93"/>
    </location>
</feature>
<keyword evidence="3" id="KW-1185">Reference proteome</keyword>
<gene>
    <name evidence="2" type="ORF">NPIL_381881</name>
</gene>
<proteinExistence type="predicted"/>
<dbReference type="EMBL" id="BMAW01060398">
    <property type="protein sequence ID" value="GFT26029.1"/>
    <property type="molecule type" value="Genomic_DNA"/>
</dbReference>
<evidence type="ECO:0000313" key="3">
    <source>
        <dbReference type="Proteomes" id="UP000887013"/>
    </source>
</evidence>
<evidence type="ECO:0000256" key="1">
    <source>
        <dbReference type="SAM" id="MobiDB-lite"/>
    </source>
</evidence>
<name>A0A8X6NNP1_NEPPI</name>
<protein>
    <submittedName>
        <fullName evidence="2">Uncharacterized protein</fullName>
    </submittedName>
</protein>
<reference evidence="2" key="1">
    <citation type="submission" date="2020-08" db="EMBL/GenBank/DDBJ databases">
        <title>Multicomponent nature underlies the extraordinary mechanical properties of spider dragline silk.</title>
        <authorList>
            <person name="Kono N."/>
            <person name="Nakamura H."/>
            <person name="Mori M."/>
            <person name="Yoshida Y."/>
            <person name="Ohtoshi R."/>
            <person name="Malay A.D."/>
            <person name="Moran D.A.P."/>
            <person name="Tomita M."/>
            <person name="Numata K."/>
            <person name="Arakawa K."/>
        </authorList>
    </citation>
    <scope>NUCLEOTIDE SEQUENCE</scope>
</reference>
<evidence type="ECO:0000313" key="2">
    <source>
        <dbReference type="EMBL" id="GFT26029.1"/>
    </source>
</evidence>
<dbReference type="AlphaFoldDB" id="A0A8X6NNP1"/>
<dbReference type="Proteomes" id="UP000887013">
    <property type="component" value="Unassembled WGS sequence"/>
</dbReference>